<keyword evidence="2" id="KW-1185">Reference proteome</keyword>
<dbReference type="AlphaFoldDB" id="A0A3M7RQ05"/>
<comment type="caution">
    <text evidence="1">The sequence shown here is derived from an EMBL/GenBank/DDBJ whole genome shotgun (WGS) entry which is preliminary data.</text>
</comment>
<dbReference type="Proteomes" id="UP000276133">
    <property type="component" value="Unassembled WGS sequence"/>
</dbReference>
<dbReference type="EMBL" id="REGN01002893">
    <property type="protein sequence ID" value="RNA25636.1"/>
    <property type="molecule type" value="Genomic_DNA"/>
</dbReference>
<name>A0A3M7RQ05_BRAPC</name>
<reference evidence="1 2" key="1">
    <citation type="journal article" date="2018" name="Sci. Rep.">
        <title>Genomic signatures of local adaptation to the degree of environmental predictability in rotifers.</title>
        <authorList>
            <person name="Franch-Gras L."/>
            <person name="Hahn C."/>
            <person name="Garcia-Roger E.M."/>
            <person name="Carmona M.J."/>
            <person name="Serra M."/>
            <person name="Gomez A."/>
        </authorList>
    </citation>
    <scope>NUCLEOTIDE SEQUENCE [LARGE SCALE GENOMIC DNA]</scope>
    <source>
        <strain evidence="1">HYR1</strain>
    </source>
</reference>
<evidence type="ECO:0000313" key="1">
    <source>
        <dbReference type="EMBL" id="RNA25636.1"/>
    </source>
</evidence>
<organism evidence="1 2">
    <name type="scientific">Brachionus plicatilis</name>
    <name type="common">Marine rotifer</name>
    <name type="synonym">Brachionus muelleri</name>
    <dbReference type="NCBI Taxonomy" id="10195"/>
    <lineage>
        <taxon>Eukaryota</taxon>
        <taxon>Metazoa</taxon>
        <taxon>Spiralia</taxon>
        <taxon>Gnathifera</taxon>
        <taxon>Rotifera</taxon>
        <taxon>Eurotatoria</taxon>
        <taxon>Monogononta</taxon>
        <taxon>Pseudotrocha</taxon>
        <taxon>Ploima</taxon>
        <taxon>Brachionidae</taxon>
        <taxon>Brachionus</taxon>
    </lineage>
</organism>
<gene>
    <name evidence="1" type="ORF">BpHYR1_012333</name>
</gene>
<accession>A0A3M7RQ05</accession>
<evidence type="ECO:0000313" key="2">
    <source>
        <dbReference type="Proteomes" id="UP000276133"/>
    </source>
</evidence>
<protein>
    <submittedName>
        <fullName evidence="1">Uncharacterized protein</fullName>
    </submittedName>
</protein>
<proteinExistence type="predicted"/>
<sequence>MYNTKKLHHLVQMKPFLMLLFIACKRIYTIEKGAVAEAEYFELKPGVGAEIEVGYLNHLKHNALITGIVESKLEKNYSNICSNMHIRNRNLEFHNLFGIKNRTKQSNSLFHKRIGAINWCIFCRLPQWVKHKLFHISFAEQKKTKILKY</sequence>